<dbReference type="PANTHER" id="PTHR36558">
    <property type="entry name" value="GLR1098 PROTEIN"/>
    <property type="match status" value="1"/>
</dbReference>
<dbReference type="CDD" id="cd06260">
    <property type="entry name" value="DUF820-like"/>
    <property type="match status" value="1"/>
</dbReference>
<organism evidence="2 3">
    <name type="scientific">Deinococcus carri</name>
    <dbReference type="NCBI Taxonomy" id="1211323"/>
    <lineage>
        <taxon>Bacteria</taxon>
        <taxon>Thermotogati</taxon>
        <taxon>Deinococcota</taxon>
        <taxon>Deinococci</taxon>
        <taxon>Deinococcales</taxon>
        <taxon>Deinococcaceae</taxon>
        <taxon>Deinococcus</taxon>
    </lineage>
</organism>
<protein>
    <recommendedName>
        <fullName evidence="1">Putative restriction endonuclease domain-containing protein</fullName>
    </recommendedName>
</protein>
<keyword evidence="3" id="KW-1185">Reference proteome</keyword>
<dbReference type="PANTHER" id="PTHR36558:SF1">
    <property type="entry name" value="RESTRICTION ENDONUCLEASE DOMAIN-CONTAINING PROTEIN-RELATED"/>
    <property type="match status" value="1"/>
</dbReference>
<gene>
    <name evidence="2" type="ORF">Dcar01_03247</name>
</gene>
<dbReference type="RefSeq" id="WP_345467244.1">
    <property type="nucleotide sequence ID" value="NZ_BAABRP010000018.1"/>
</dbReference>
<dbReference type="SUPFAM" id="SSF52980">
    <property type="entry name" value="Restriction endonuclease-like"/>
    <property type="match status" value="1"/>
</dbReference>
<proteinExistence type="predicted"/>
<dbReference type="InterPro" id="IPR012296">
    <property type="entry name" value="Nuclease_put_TT1808"/>
</dbReference>
<dbReference type="Gene3D" id="3.90.1570.10">
    <property type="entry name" value="tt1808, chain A"/>
    <property type="match status" value="1"/>
</dbReference>
<sequence>MSEPAPRAMSMEEYLRTEEKSPYKREYVGGFVYPLHAQAGARRPHVLICMNIAGTLYADAIRAGCRLYQSDMKLRAQDSSSFFYPDVMLVCDQDSGDQDAETSPCLLVEVLSDSTASHDRFGKYGVYTAIPSLQTYLIVEQKERRVYAYSRQESGWQLQELVGSGEIEVPCLGRTLTLDEIYLGVLEGT</sequence>
<name>A0ABP9WBT7_9DEIO</name>
<reference evidence="2 3" key="1">
    <citation type="submission" date="2024-02" db="EMBL/GenBank/DDBJ databases">
        <title>Deinococcus carri NBRC 110142.</title>
        <authorList>
            <person name="Ichikawa N."/>
            <person name="Katano-Makiyama Y."/>
            <person name="Hidaka K."/>
        </authorList>
    </citation>
    <scope>NUCLEOTIDE SEQUENCE [LARGE SCALE GENOMIC DNA]</scope>
    <source>
        <strain evidence="2 3">NBRC 110142</strain>
    </source>
</reference>
<comment type="caution">
    <text evidence="2">The sequence shown here is derived from an EMBL/GenBank/DDBJ whole genome shotgun (WGS) entry which is preliminary data.</text>
</comment>
<accession>A0ABP9WBT7</accession>
<feature type="domain" description="Putative restriction endonuclease" evidence="1">
    <location>
        <begin position="11"/>
        <end position="172"/>
    </location>
</feature>
<evidence type="ECO:0000259" key="1">
    <source>
        <dbReference type="Pfam" id="PF05685"/>
    </source>
</evidence>
<dbReference type="InterPro" id="IPR008538">
    <property type="entry name" value="Uma2"/>
</dbReference>
<dbReference type="InterPro" id="IPR011335">
    <property type="entry name" value="Restrct_endonuc-II-like"/>
</dbReference>
<evidence type="ECO:0000313" key="2">
    <source>
        <dbReference type="EMBL" id="GAA5514491.1"/>
    </source>
</evidence>
<dbReference type="Pfam" id="PF05685">
    <property type="entry name" value="Uma2"/>
    <property type="match status" value="1"/>
</dbReference>
<dbReference type="Proteomes" id="UP001401887">
    <property type="component" value="Unassembled WGS sequence"/>
</dbReference>
<dbReference type="EMBL" id="BAABRP010000018">
    <property type="protein sequence ID" value="GAA5514491.1"/>
    <property type="molecule type" value="Genomic_DNA"/>
</dbReference>
<evidence type="ECO:0000313" key="3">
    <source>
        <dbReference type="Proteomes" id="UP001401887"/>
    </source>
</evidence>